<keyword evidence="3" id="KW-1185">Reference proteome</keyword>
<evidence type="ECO:0000256" key="1">
    <source>
        <dbReference type="SAM" id="MobiDB-lite"/>
    </source>
</evidence>
<comment type="caution">
    <text evidence="2">The sequence shown here is derived from an EMBL/GenBank/DDBJ whole genome shotgun (WGS) entry which is preliminary data.</text>
</comment>
<dbReference type="Proteomes" id="UP000324222">
    <property type="component" value="Unassembled WGS sequence"/>
</dbReference>
<evidence type="ECO:0000313" key="3">
    <source>
        <dbReference type="Proteomes" id="UP000324222"/>
    </source>
</evidence>
<proteinExistence type="predicted"/>
<name>A0A5B7DKV8_PORTR</name>
<gene>
    <name evidence="2" type="ORF">E2C01_015083</name>
</gene>
<protein>
    <submittedName>
        <fullName evidence="2">Uncharacterized protein</fullName>
    </submittedName>
</protein>
<reference evidence="2 3" key="1">
    <citation type="submission" date="2019-05" db="EMBL/GenBank/DDBJ databases">
        <title>Another draft genome of Portunus trituberculatus and its Hox gene families provides insights of decapod evolution.</title>
        <authorList>
            <person name="Jeong J.-H."/>
            <person name="Song I."/>
            <person name="Kim S."/>
            <person name="Choi T."/>
            <person name="Kim D."/>
            <person name="Ryu S."/>
            <person name="Kim W."/>
        </authorList>
    </citation>
    <scope>NUCLEOTIDE SEQUENCE [LARGE SCALE GENOMIC DNA]</scope>
    <source>
        <tissue evidence="2">Muscle</tissue>
    </source>
</reference>
<evidence type="ECO:0000313" key="2">
    <source>
        <dbReference type="EMBL" id="MPC22078.1"/>
    </source>
</evidence>
<organism evidence="2 3">
    <name type="scientific">Portunus trituberculatus</name>
    <name type="common">Swimming crab</name>
    <name type="synonym">Neptunus trituberculatus</name>
    <dbReference type="NCBI Taxonomy" id="210409"/>
    <lineage>
        <taxon>Eukaryota</taxon>
        <taxon>Metazoa</taxon>
        <taxon>Ecdysozoa</taxon>
        <taxon>Arthropoda</taxon>
        <taxon>Crustacea</taxon>
        <taxon>Multicrustacea</taxon>
        <taxon>Malacostraca</taxon>
        <taxon>Eumalacostraca</taxon>
        <taxon>Eucarida</taxon>
        <taxon>Decapoda</taxon>
        <taxon>Pleocyemata</taxon>
        <taxon>Brachyura</taxon>
        <taxon>Eubrachyura</taxon>
        <taxon>Portunoidea</taxon>
        <taxon>Portunidae</taxon>
        <taxon>Portuninae</taxon>
        <taxon>Portunus</taxon>
    </lineage>
</organism>
<dbReference type="AlphaFoldDB" id="A0A5B7DKV8"/>
<accession>A0A5B7DKV8</accession>
<feature type="compositionally biased region" description="Basic and acidic residues" evidence="1">
    <location>
        <begin position="1"/>
        <end position="26"/>
    </location>
</feature>
<feature type="compositionally biased region" description="Polar residues" evidence="1">
    <location>
        <begin position="43"/>
        <end position="52"/>
    </location>
</feature>
<sequence>MVRGLGECRRGSDRPECLQEYSDVREPPSPLSSTPVSKLTLLSRATRQSLAQPKSPAQPYLTAQSAPTQQLTSEDGTGGRVSSFLCKNRGISEHRAVLG</sequence>
<feature type="region of interest" description="Disordered" evidence="1">
    <location>
        <begin position="1"/>
        <end position="84"/>
    </location>
</feature>
<feature type="compositionally biased region" description="Polar residues" evidence="1">
    <location>
        <begin position="61"/>
        <end position="75"/>
    </location>
</feature>
<dbReference type="EMBL" id="VSRR010001049">
    <property type="protein sequence ID" value="MPC22078.1"/>
    <property type="molecule type" value="Genomic_DNA"/>
</dbReference>